<dbReference type="GO" id="GO:0016747">
    <property type="term" value="F:acyltransferase activity, transferring groups other than amino-acyl groups"/>
    <property type="evidence" value="ECO:0007669"/>
    <property type="project" value="InterPro"/>
</dbReference>
<organism evidence="2 3">
    <name type="scientific">Aquiflexum gelatinilyticum</name>
    <dbReference type="NCBI Taxonomy" id="2961943"/>
    <lineage>
        <taxon>Bacteria</taxon>
        <taxon>Pseudomonadati</taxon>
        <taxon>Bacteroidota</taxon>
        <taxon>Cytophagia</taxon>
        <taxon>Cytophagales</taxon>
        <taxon>Cyclobacteriaceae</taxon>
        <taxon>Aquiflexum</taxon>
    </lineage>
</organism>
<sequence length="173" mass="20256">MRIELETDRTYLRNLTVADAEDFYTLNLDPEVMRYTGDNPFKSFEEAKRFLAEYDQYQKYGVGRLAVIEKKTGDFLGWCGLKYTPEQDYYDLGYRFFRSHWNKGYATETALANLHFGFRQKGLDEIVGRALSGNTASIKVLEKIGMTYRKELDFEGMEGVWYSITRGEYESMI</sequence>
<name>A0A9X2P5L3_9BACT</name>
<dbReference type="InterPro" id="IPR000182">
    <property type="entry name" value="GNAT_dom"/>
</dbReference>
<dbReference type="InterPro" id="IPR051531">
    <property type="entry name" value="N-acetyltransferase"/>
</dbReference>
<feature type="domain" description="N-acetyltransferase" evidence="1">
    <location>
        <begin position="10"/>
        <end position="167"/>
    </location>
</feature>
<dbReference type="Gene3D" id="3.40.630.30">
    <property type="match status" value="1"/>
</dbReference>
<dbReference type="Proteomes" id="UP001142175">
    <property type="component" value="Unassembled WGS sequence"/>
</dbReference>
<dbReference type="PANTHER" id="PTHR43792:SF1">
    <property type="entry name" value="N-ACETYLTRANSFERASE DOMAIN-CONTAINING PROTEIN"/>
    <property type="match status" value="1"/>
</dbReference>
<evidence type="ECO:0000313" key="2">
    <source>
        <dbReference type="EMBL" id="MCR9016556.1"/>
    </source>
</evidence>
<accession>A0A9X2P5L3</accession>
<gene>
    <name evidence="2" type="ORF">NU887_16045</name>
</gene>
<dbReference type="Pfam" id="PF13302">
    <property type="entry name" value="Acetyltransf_3"/>
    <property type="match status" value="1"/>
</dbReference>
<dbReference type="SUPFAM" id="SSF55729">
    <property type="entry name" value="Acyl-CoA N-acyltransferases (Nat)"/>
    <property type="match status" value="1"/>
</dbReference>
<dbReference type="InterPro" id="IPR016181">
    <property type="entry name" value="Acyl_CoA_acyltransferase"/>
</dbReference>
<evidence type="ECO:0000259" key="1">
    <source>
        <dbReference type="PROSITE" id="PS51186"/>
    </source>
</evidence>
<evidence type="ECO:0000313" key="3">
    <source>
        <dbReference type="Proteomes" id="UP001142175"/>
    </source>
</evidence>
<dbReference type="PROSITE" id="PS51186">
    <property type="entry name" value="GNAT"/>
    <property type="match status" value="1"/>
</dbReference>
<keyword evidence="3" id="KW-1185">Reference proteome</keyword>
<dbReference type="RefSeq" id="WP_258424403.1">
    <property type="nucleotide sequence ID" value="NZ_JANAEZ010000011.1"/>
</dbReference>
<comment type="caution">
    <text evidence="2">The sequence shown here is derived from an EMBL/GenBank/DDBJ whole genome shotgun (WGS) entry which is preliminary data.</text>
</comment>
<dbReference type="PANTHER" id="PTHR43792">
    <property type="entry name" value="GNAT FAMILY, PUTATIVE (AFU_ORTHOLOGUE AFUA_3G00765)-RELATED-RELATED"/>
    <property type="match status" value="1"/>
</dbReference>
<protein>
    <submittedName>
        <fullName evidence="2">GNAT family N-acetyltransferase</fullName>
    </submittedName>
</protein>
<dbReference type="AlphaFoldDB" id="A0A9X2P5L3"/>
<dbReference type="EMBL" id="JANSUY010000015">
    <property type="protein sequence ID" value="MCR9016556.1"/>
    <property type="molecule type" value="Genomic_DNA"/>
</dbReference>
<proteinExistence type="predicted"/>
<reference evidence="2" key="1">
    <citation type="submission" date="2022-08" db="EMBL/GenBank/DDBJ databases">
        <authorList>
            <person name="Zhang D."/>
        </authorList>
    </citation>
    <scope>NUCLEOTIDE SEQUENCE</scope>
    <source>
        <strain evidence="2">XJ19-11</strain>
    </source>
</reference>